<evidence type="ECO:0000313" key="1">
    <source>
        <dbReference type="EMBL" id="MBW0484888.1"/>
    </source>
</evidence>
<sequence>MLEKGWNPIFPYDNLKNESVDIHPEGSSFKIILEKERHHENRFMQNSFEYEKERRYKGHKPPHFQVGNMVLVSNLNFNNIKGPKKLKDSFAGTFMIRALHGSNSVCLE</sequence>
<reference evidence="1" key="1">
    <citation type="submission" date="2021-03" db="EMBL/GenBank/DDBJ databases">
        <title>Draft genome sequence of rust myrtle Austropuccinia psidii MF-1, a brazilian biotype.</title>
        <authorList>
            <person name="Quecine M.C."/>
            <person name="Pachon D.M.R."/>
            <person name="Bonatelli M.L."/>
            <person name="Correr F.H."/>
            <person name="Franceschini L.M."/>
            <person name="Leite T.F."/>
            <person name="Margarido G.R.A."/>
            <person name="Almeida C.A."/>
            <person name="Ferrarezi J.A."/>
            <person name="Labate C.A."/>
        </authorList>
    </citation>
    <scope>NUCLEOTIDE SEQUENCE</scope>
    <source>
        <strain evidence="1">MF-1</strain>
    </source>
</reference>
<evidence type="ECO:0000313" key="2">
    <source>
        <dbReference type="Proteomes" id="UP000765509"/>
    </source>
</evidence>
<name>A0A9Q3CL36_9BASI</name>
<keyword evidence="2" id="KW-1185">Reference proteome</keyword>
<protein>
    <submittedName>
        <fullName evidence="1">Uncharacterized protein</fullName>
    </submittedName>
</protein>
<proteinExistence type="predicted"/>
<accession>A0A9Q3CL36</accession>
<dbReference type="EMBL" id="AVOT02007893">
    <property type="protein sequence ID" value="MBW0484888.1"/>
    <property type="molecule type" value="Genomic_DNA"/>
</dbReference>
<gene>
    <name evidence="1" type="ORF">O181_024603</name>
</gene>
<organism evidence="1 2">
    <name type="scientific">Austropuccinia psidii MF-1</name>
    <dbReference type="NCBI Taxonomy" id="1389203"/>
    <lineage>
        <taxon>Eukaryota</taxon>
        <taxon>Fungi</taxon>
        <taxon>Dikarya</taxon>
        <taxon>Basidiomycota</taxon>
        <taxon>Pucciniomycotina</taxon>
        <taxon>Pucciniomycetes</taxon>
        <taxon>Pucciniales</taxon>
        <taxon>Sphaerophragmiaceae</taxon>
        <taxon>Austropuccinia</taxon>
    </lineage>
</organism>
<dbReference type="AlphaFoldDB" id="A0A9Q3CL36"/>
<comment type="caution">
    <text evidence="1">The sequence shown here is derived from an EMBL/GenBank/DDBJ whole genome shotgun (WGS) entry which is preliminary data.</text>
</comment>
<dbReference type="Proteomes" id="UP000765509">
    <property type="component" value="Unassembled WGS sequence"/>
</dbReference>